<keyword evidence="1" id="KW-0812">Transmembrane</keyword>
<dbReference type="InterPro" id="IPR036366">
    <property type="entry name" value="PGBDSf"/>
</dbReference>
<dbReference type="EMBL" id="JACOPS010000002">
    <property type="protein sequence ID" value="MBC5728025.1"/>
    <property type="molecule type" value="Genomic_DNA"/>
</dbReference>
<evidence type="ECO:0000256" key="1">
    <source>
        <dbReference type="SAM" id="Phobius"/>
    </source>
</evidence>
<organism evidence="2 3">
    <name type="scientific">Ruminococcus intestinalis</name>
    <dbReference type="NCBI Taxonomy" id="2763066"/>
    <lineage>
        <taxon>Bacteria</taxon>
        <taxon>Bacillati</taxon>
        <taxon>Bacillota</taxon>
        <taxon>Clostridia</taxon>
        <taxon>Eubacteriales</taxon>
        <taxon>Oscillospiraceae</taxon>
        <taxon>Ruminococcus</taxon>
    </lineage>
</organism>
<evidence type="ECO:0000313" key="3">
    <source>
        <dbReference type="Proteomes" id="UP000636755"/>
    </source>
</evidence>
<accession>A0ABR7HKL8</accession>
<protein>
    <recommendedName>
        <fullName evidence="4">Peptidoglycan binding-like domain-containing protein</fullName>
    </recommendedName>
</protein>
<dbReference type="Gene3D" id="1.10.101.10">
    <property type="entry name" value="PGBD-like superfamily/PGBD"/>
    <property type="match status" value="1"/>
</dbReference>
<proteinExistence type="predicted"/>
<keyword evidence="1" id="KW-1133">Transmembrane helix</keyword>
<evidence type="ECO:0008006" key="4">
    <source>
        <dbReference type="Google" id="ProtNLM"/>
    </source>
</evidence>
<gene>
    <name evidence="2" type="ORF">H8R91_05725</name>
</gene>
<dbReference type="RefSeq" id="WP_186935227.1">
    <property type="nucleotide sequence ID" value="NZ_JACOPS010000002.1"/>
</dbReference>
<reference evidence="2 3" key="1">
    <citation type="submission" date="2020-08" db="EMBL/GenBank/DDBJ databases">
        <title>Genome public.</title>
        <authorList>
            <person name="Liu C."/>
            <person name="Sun Q."/>
        </authorList>
    </citation>
    <scope>NUCLEOTIDE SEQUENCE [LARGE SCALE GENOMIC DNA]</scope>
    <source>
        <strain evidence="2 3">NSJ-71</strain>
    </source>
</reference>
<sequence>MNLQEGWNNYVEKIKKNLSFTLSILIFTSIFFSFPITTNAAFVEDSEVGAGNQNVIDAQTWLNNTYSGRAGYTPIDVDGVSYSTTFITLVKAFQIELGFPESKITGTFGSQTKAASPTFEINKTNNNNMVRILQYGLRCKGYYDTNITDIIFIIFILPR</sequence>
<keyword evidence="3" id="KW-1185">Reference proteome</keyword>
<evidence type="ECO:0000313" key="2">
    <source>
        <dbReference type="EMBL" id="MBC5728025.1"/>
    </source>
</evidence>
<feature type="transmembrane region" description="Helical" evidence="1">
    <location>
        <begin position="20"/>
        <end position="43"/>
    </location>
</feature>
<comment type="caution">
    <text evidence="2">The sequence shown here is derived from an EMBL/GenBank/DDBJ whole genome shotgun (WGS) entry which is preliminary data.</text>
</comment>
<name>A0ABR7HKL8_9FIRM</name>
<keyword evidence="1" id="KW-0472">Membrane</keyword>
<dbReference type="Proteomes" id="UP000636755">
    <property type="component" value="Unassembled WGS sequence"/>
</dbReference>